<organism evidence="1 2">
    <name type="scientific">Sinorhizobium americanum</name>
    <dbReference type="NCBI Taxonomy" id="194963"/>
    <lineage>
        <taxon>Bacteria</taxon>
        <taxon>Pseudomonadati</taxon>
        <taxon>Pseudomonadota</taxon>
        <taxon>Alphaproteobacteria</taxon>
        <taxon>Hyphomicrobiales</taxon>
        <taxon>Rhizobiaceae</taxon>
        <taxon>Sinorhizobium/Ensifer group</taxon>
        <taxon>Sinorhizobium</taxon>
    </lineage>
</organism>
<geneLocation type="plasmid" evidence="1 2">
    <name>A</name>
</geneLocation>
<protein>
    <submittedName>
        <fullName evidence="1">Uncharacterized protein</fullName>
    </submittedName>
</protein>
<name>A0A1L3LSG9_9HYPH</name>
<evidence type="ECO:0000313" key="2">
    <source>
        <dbReference type="Proteomes" id="UP000182306"/>
    </source>
</evidence>
<sequence>MDLRVGGANAIGATRRLARASAIRWTVTAFLAGRSSI</sequence>
<dbReference type="EMBL" id="CP013108">
    <property type="protein sequence ID" value="APG93003.1"/>
    <property type="molecule type" value="Genomic_DNA"/>
</dbReference>
<keyword evidence="1" id="KW-0614">Plasmid</keyword>
<gene>
    <name evidence="1" type="ORF">SAMCFNEI73_pA0026</name>
</gene>
<reference evidence="1 2" key="1">
    <citation type="submission" date="2015-10" db="EMBL/GenBank/DDBJ databases">
        <title>Genomic differences between typical nodule nitrogen-fixing rhizobial strains and those coming from bean seeds.</title>
        <authorList>
            <person name="Peralta H."/>
            <person name="Aguilar-Vera A."/>
            <person name="Diaz R."/>
            <person name="Mora Y."/>
            <person name="Martinez-Batallar G."/>
            <person name="Salazar E."/>
            <person name="Vargas-Lagunas C."/>
            <person name="Encarnacion S."/>
            <person name="Girard L."/>
            <person name="Mora J."/>
        </authorList>
    </citation>
    <scope>NUCLEOTIDE SEQUENCE [LARGE SCALE GENOMIC DNA]</scope>
    <source>
        <strain evidence="1 2">CFNEI 73</strain>
        <plasmid evidence="1 2">A</plasmid>
    </source>
</reference>
<evidence type="ECO:0000313" key="1">
    <source>
        <dbReference type="EMBL" id="APG93003.1"/>
    </source>
</evidence>
<dbReference type="AlphaFoldDB" id="A0A1L3LSG9"/>
<proteinExistence type="predicted"/>
<dbReference type="Proteomes" id="UP000182306">
    <property type="component" value="Plasmid A"/>
</dbReference>
<accession>A0A1L3LSG9</accession>
<keyword evidence="2" id="KW-1185">Reference proteome</keyword>
<dbReference type="KEGG" id="same:SAMCFNEI73_pA0026"/>